<dbReference type="GO" id="GO:0006526">
    <property type="term" value="P:L-arginine biosynthetic process"/>
    <property type="evidence" value="ECO:0007669"/>
    <property type="project" value="UniProtKB-UniPathway"/>
</dbReference>
<evidence type="ECO:0000313" key="6">
    <source>
        <dbReference type="Proteomes" id="UP000218113"/>
    </source>
</evidence>
<dbReference type="Pfam" id="PF00583">
    <property type="entry name" value="Acetyltransf_1"/>
    <property type="match status" value="1"/>
</dbReference>
<comment type="caution">
    <text evidence="5">The sequence shown here is derived from an EMBL/GenBank/DDBJ whole genome shotgun (WGS) entry which is preliminary data.</text>
</comment>
<dbReference type="UniPathway" id="UPA00068"/>
<reference evidence="6" key="1">
    <citation type="submission" date="2017-08" db="EMBL/GenBank/DDBJ databases">
        <title>A dynamic microbial community with high functional redundancy inhabits the cold, oxic subseafloor aquifer.</title>
        <authorList>
            <person name="Tully B.J."/>
            <person name="Wheat C.G."/>
            <person name="Glazer B.T."/>
            <person name="Huber J.A."/>
        </authorList>
    </citation>
    <scope>NUCLEOTIDE SEQUENCE [LARGE SCALE GENOMIC DNA]</scope>
</reference>
<evidence type="ECO:0000313" key="5">
    <source>
        <dbReference type="EMBL" id="PCI29524.1"/>
    </source>
</evidence>
<dbReference type="SUPFAM" id="SSF55729">
    <property type="entry name" value="Acyl-CoA N-acyltransferases (Nat)"/>
    <property type="match status" value="1"/>
</dbReference>
<gene>
    <name evidence="5" type="ORF">COB67_03980</name>
</gene>
<evidence type="ECO:0000256" key="3">
    <source>
        <dbReference type="ARBA" id="ARBA00023315"/>
    </source>
</evidence>
<dbReference type="InterPro" id="IPR000182">
    <property type="entry name" value="GNAT_dom"/>
</dbReference>
<evidence type="ECO:0000256" key="1">
    <source>
        <dbReference type="ARBA" id="ARBA00004730"/>
    </source>
</evidence>
<dbReference type="InterPro" id="IPR036393">
    <property type="entry name" value="AceGlu_kinase-like_sf"/>
</dbReference>
<dbReference type="Gene3D" id="3.40.1160.10">
    <property type="entry name" value="Acetylglutamate kinase-like"/>
    <property type="match status" value="1"/>
</dbReference>
<dbReference type="SUPFAM" id="SSF53633">
    <property type="entry name" value="Carbamate kinase-like"/>
    <property type="match status" value="1"/>
</dbReference>
<name>A0A2A4T819_9DELT</name>
<dbReference type="InterPro" id="IPR010167">
    <property type="entry name" value="NH2A_AcTrfase"/>
</dbReference>
<dbReference type="AlphaFoldDB" id="A0A2A4T819"/>
<evidence type="ECO:0000259" key="4">
    <source>
        <dbReference type="PROSITE" id="PS51186"/>
    </source>
</evidence>
<accession>A0A2A4T819</accession>
<dbReference type="CDD" id="cd04301">
    <property type="entry name" value="NAT_SF"/>
    <property type="match status" value="1"/>
</dbReference>
<dbReference type="InterPro" id="IPR016181">
    <property type="entry name" value="Acyl_CoA_acyltransferase"/>
</dbReference>
<sequence length="371" mass="42458">MSQSIEVQMLNALEIFHYSYRFRDHLFILALEDESRLQELITDLRVLLSSRIQVLLLCRDHGELQGVLETWSQRGYPFQYFQAGLEFGVSKIQKEAMNSCFQAGIIPVLGVSEDSVDTSLPFLFDRFAMNLAQSFMADKLFFISTAPGLIVDGRFLSHLTPQEIDRLLETAKDINIGRDRLHLLATKNQDSVFETVLIEGTAGSLYQEIFTHRGKGTLLTSDYPNLVRQGKTSDIMDLLLMMKPYIHSQSILPVSEDELAQTVESYFVYSVNNSIVATARIIDFGEACELAKFCTMPRYQGRGRARQLALSMIESVKAMGKDFVFALSVEPKMWLFFQSLGFEEHGRERLPEPWKKQYDFSRPSKAFYMKL</sequence>
<comment type="pathway">
    <text evidence="1">Amino-acid biosynthesis; L-arginine biosynthesis.</text>
</comment>
<dbReference type="GO" id="GO:0005737">
    <property type="term" value="C:cytoplasm"/>
    <property type="evidence" value="ECO:0007669"/>
    <property type="project" value="InterPro"/>
</dbReference>
<dbReference type="GO" id="GO:0004042">
    <property type="term" value="F:L-glutamate N-acetyltransferase activity"/>
    <property type="evidence" value="ECO:0007669"/>
    <property type="project" value="InterPro"/>
</dbReference>
<organism evidence="5 6">
    <name type="scientific">SAR324 cluster bacterium</name>
    <dbReference type="NCBI Taxonomy" id="2024889"/>
    <lineage>
        <taxon>Bacteria</taxon>
        <taxon>Deltaproteobacteria</taxon>
        <taxon>SAR324 cluster</taxon>
    </lineage>
</organism>
<feature type="domain" description="N-acetyltransferase" evidence="4">
    <location>
        <begin position="225"/>
        <end position="371"/>
    </location>
</feature>
<dbReference type="EMBL" id="NVSR01000013">
    <property type="protein sequence ID" value="PCI29524.1"/>
    <property type="molecule type" value="Genomic_DNA"/>
</dbReference>
<dbReference type="PROSITE" id="PS51186">
    <property type="entry name" value="GNAT"/>
    <property type="match status" value="1"/>
</dbReference>
<dbReference type="Gene3D" id="3.40.630.30">
    <property type="match status" value="1"/>
</dbReference>
<dbReference type="PANTHER" id="PTHR30602">
    <property type="entry name" value="AMINO-ACID ACETYLTRANSFERASE"/>
    <property type="match status" value="1"/>
</dbReference>
<protein>
    <recommendedName>
        <fullName evidence="4">N-acetyltransferase domain-containing protein</fullName>
    </recommendedName>
</protein>
<evidence type="ECO:0000256" key="2">
    <source>
        <dbReference type="ARBA" id="ARBA00022679"/>
    </source>
</evidence>
<keyword evidence="3" id="KW-0012">Acyltransferase</keyword>
<keyword evidence="2" id="KW-0808">Transferase</keyword>
<dbReference type="Proteomes" id="UP000218113">
    <property type="component" value="Unassembled WGS sequence"/>
</dbReference>
<dbReference type="PANTHER" id="PTHR30602:SF12">
    <property type="entry name" value="AMINO-ACID ACETYLTRANSFERASE NAGS1, CHLOROPLASTIC-RELATED"/>
    <property type="match status" value="1"/>
</dbReference>
<proteinExistence type="predicted"/>